<comment type="caution">
    <text evidence="1">The sequence shown here is derived from an EMBL/GenBank/DDBJ whole genome shotgun (WGS) entry which is preliminary data.</text>
</comment>
<gene>
    <name evidence="1" type="ORF">ACEZ3G_08525</name>
</gene>
<keyword evidence="2" id="KW-1185">Reference proteome</keyword>
<proteinExistence type="predicted"/>
<reference evidence="1" key="1">
    <citation type="submission" date="2024-09" db="EMBL/GenBank/DDBJ databases">
        <authorList>
            <person name="Liu J."/>
        </authorList>
    </citation>
    <scope>NUCLEOTIDE SEQUENCE</scope>
    <source>
        <strain evidence="1">NBU2967</strain>
    </source>
</reference>
<sequence>MQLFRFIPVKLTIYLILGILLGHYLHFGIIISSTLTVFFLAVLGWIFIRNKRKEAHLFAIMVFLTTISLGVLSISLATPENYDDHYSYRISGYDVKWRLKILEVMKPTTFSARYIAEVHRLENHRASGKVLLSLPKDTAVSPFEVDDELISFGQAEEIGPALNPHQFDYKNYLKNLGISHQLRLNNSNYIVLKNQSPTLYGVAASFRNKIISKLKTSDFGNEELAIIQALLLGQRHDISVETYNNYKNAGAVHILAVSGLHIGILLFLLQFLLRPLEYLPKGKTIKLIVTLLLLWGFAFLAGLSASIVRAVTMFTFVAYALFLNRPGNTFNILALSMFFILLVYDPKLLFQVGFQMSYAAVFAIVRIYPLFQKLWHPKNWFTRKVWQLLSVSIAAQLGVLPIGLYYFHQFPGLFFVSNLLIVPFLGLILGLGILVILLSLFNILPDALVKIYDFAIGSMNKVVEWVAQREAFIFKDISFDHVQLLLVYAIMFYLLMISTKVSFKRAATLLALVIGFQLWMLRTSHRTARTTKLILAHQTRNSVLMHHNGNRLTLMTNKKNEAARLAADYKVAERIDSVGYQELKNSYSFRGNNLLIIDSLGVYGPTSEPMDYIVLTESPKINLERLIDSLHPKSLIADGSNYKSDIERWRTTCKKRRLPFHYTGEKGAYYFIDIP</sequence>
<name>A0ACC7LJ50_9FLAO</name>
<protein>
    <submittedName>
        <fullName evidence="1">ComEC/Rec2 family competence protein</fullName>
    </submittedName>
</protein>
<evidence type="ECO:0000313" key="1">
    <source>
        <dbReference type="EMBL" id="MFH6603518.1"/>
    </source>
</evidence>
<accession>A0ACC7LJ50</accession>
<dbReference type="EMBL" id="JBHFPV010000001">
    <property type="protein sequence ID" value="MFH6603518.1"/>
    <property type="molecule type" value="Genomic_DNA"/>
</dbReference>
<dbReference type="Proteomes" id="UP001595191">
    <property type="component" value="Unassembled WGS sequence"/>
</dbReference>
<evidence type="ECO:0000313" key="2">
    <source>
        <dbReference type="Proteomes" id="UP001595191"/>
    </source>
</evidence>
<organism evidence="1 2">
    <name type="scientific">Meishania litoralis</name>
    <dbReference type="NCBI Taxonomy" id="3434685"/>
    <lineage>
        <taxon>Bacteria</taxon>
        <taxon>Pseudomonadati</taxon>
        <taxon>Bacteroidota</taxon>
        <taxon>Flavobacteriia</taxon>
        <taxon>Flavobacteriales</taxon>
        <taxon>Flavobacteriaceae</taxon>
        <taxon>Meishania</taxon>
    </lineage>
</organism>